<dbReference type="EMBL" id="JAUSRD010000017">
    <property type="protein sequence ID" value="MDP9896294.1"/>
    <property type="molecule type" value="Genomic_DNA"/>
</dbReference>
<evidence type="ECO:0000313" key="2">
    <source>
        <dbReference type="Proteomes" id="UP001242045"/>
    </source>
</evidence>
<organism evidence="1 2">
    <name type="scientific">Variovorax boronicumulans</name>
    <dbReference type="NCBI Taxonomy" id="436515"/>
    <lineage>
        <taxon>Bacteria</taxon>
        <taxon>Pseudomonadati</taxon>
        <taxon>Pseudomonadota</taxon>
        <taxon>Betaproteobacteria</taxon>
        <taxon>Burkholderiales</taxon>
        <taxon>Comamonadaceae</taxon>
        <taxon>Variovorax</taxon>
    </lineage>
</organism>
<reference evidence="1" key="1">
    <citation type="submission" date="2023-07" db="EMBL/GenBank/DDBJ databases">
        <title>Sorghum-associated microbial communities from plants grown in Nebraska, USA.</title>
        <authorList>
            <person name="Schachtman D."/>
        </authorList>
    </citation>
    <scope>NUCLEOTIDE SEQUENCE</scope>
    <source>
        <strain evidence="1">DS3754</strain>
    </source>
</reference>
<comment type="caution">
    <text evidence="1">The sequence shown here is derived from an EMBL/GenBank/DDBJ whole genome shotgun (WGS) entry which is preliminary data.</text>
</comment>
<accession>A0AAW8D6W4</accession>
<gene>
    <name evidence="1" type="ORF">J2W31_005429</name>
</gene>
<proteinExistence type="predicted"/>
<sequence length="73" mass="8161">MPMTLLNRLCCAQLPLKIDDQSDIEKCDVLRAAQLIEADLPPVLHQRGRTVYSGQATVMRVTAKGQFAAKQHR</sequence>
<evidence type="ECO:0008006" key="3">
    <source>
        <dbReference type="Google" id="ProtNLM"/>
    </source>
</evidence>
<protein>
    <recommendedName>
        <fullName evidence="3">DUF4224 domain-containing protein</fullName>
    </recommendedName>
</protein>
<dbReference type="AlphaFoldDB" id="A0AAW8D6W4"/>
<dbReference type="Proteomes" id="UP001242045">
    <property type="component" value="Unassembled WGS sequence"/>
</dbReference>
<name>A0AAW8D6W4_9BURK</name>
<evidence type="ECO:0000313" key="1">
    <source>
        <dbReference type="EMBL" id="MDP9896294.1"/>
    </source>
</evidence>
<dbReference type="RefSeq" id="WP_307698954.1">
    <property type="nucleotide sequence ID" value="NZ_JAUSSA010000018.1"/>
</dbReference>